<evidence type="ECO:0000256" key="4">
    <source>
        <dbReference type="ARBA" id="ARBA00022692"/>
    </source>
</evidence>
<feature type="transmembrane region" description="Helical" evidence="7">
    <location>
        <begin position="55"/>
        <end position="76"/>
    </location>
</feature>
<name>A0A1F7W6K8_9BACT</name>
<dbReference type="GO" id="GO:1902600">
    <property type="term" value="P:proton transmembrane transport"/>
    <property type="evidence" value="ECO:0007669"/>
    <property type="project" value="InterPro"/>
</dbReference>
<dbReference type="SUPFAM" id="SSF51735">
    <property type="entry name" value="NAD(P)-binding Rossmann-fold domains"/>
    <property type="match status" value="1"/>
</dbReference>
<feature type="domain" description="Cation/H+ exchanger transmembrane" evidence="8">
    <location>
        <begin position="16"/>
        <end position="372"/>
    </location>
</feature>
<dbReference type="Pfam" id="PF02254">
    <property type="entry name" value="TrkA_N"/>
    <property type="match status" value="1"/>
</dbReference>
<feature type="transmembrane region" description="Helical" evidence="7">
    <location>
        <begin position="83"/>
        <end position="105"/>
    </location>
</feature>
<feature type="transmembrane region" description="Helical" evidence="7">
    <location>
        <begin position="215"/>
        <end position="234"/>
    </location>
</feature>
<comment type="caution">
    <text evidence="10">The sequence shown here is derived from an EMBL/GenBank/DDBJ whole genome shotgun (WGS) entry which is preliminary data.</text>
</comment>
<evidence type="ECO:0000256" key="7">
    <source>
        <dbReference type="SAM" id="Phobius"/>
    </source>
</evidence>
<evidence type="ECO:0000256" key="5">
    <source>
        <dbReference type="ARBA" id="ARBA00022989"/>
    </source>
</evidence>
<organism evidence="10 11">
    <name type="scientific">Candidatus Uhrbacteria bacterium RIFOXYB2_FULL_57_15</name>
    <dbReference type="NCBI Taxonomy" id="1802422"/>
    <lineage>
        <taxon>Bacteria</taxon>
        <taxon>Candidatus Uhriibacteriota</taxon>
    </lineage>
</organism>
<dbReference type="InterPro" id="IPR006153">
    <property type="entry name" value="Cation/H_exchanger_TM"/>
</dbReference>
<evidence type="ECO:0000256" key="2">
    <source>
        <dbReference type="ARBA" id="ARBA00005551"/>
    </source>
</evidence>
<keyword evidence="3" id="KW-0813">Transport</keyword>
<feature type="domain" description="RCK N-terminal" evidence="9">
    <location>
        <begin position="411"/>
        <end position="523"/>
    </location>
</feature>
<keyword evidence="4 7" id="KW-0812">Transmembrane</keyword>
<keyword evidence="6 7" id="KW-0472">Membrane</keyword>
<feature type="transmembrane region" description="Helical" evidence="7">
    <location>
        <begin position="352"/>
        <end position="373"/>
    </location>
</feature>
<feature type="transmembrane region" description="Helical" evidence="7">
    <location>
        <begin position="240"/>
        <end position="256"/>
    </location>
</feature>
<feature type="transmembrane region" description="Helical" evidence="7">
    <location>
        <begin position="183"/>
        <end position="203"/>
    </location>
</feature>
<reference evidence="10 11" key="1">
    <citation type="journal article" date="2016" name="Nat. Commun.">
        <title>Thousands of microbial genomes shed light on interconnected biogeochemical processes in an aquifer system.</title>
        <authorList>
            <person name="Anantharaman K."/>
            <person name="Brown C.T."/>
            <person name="Hug L.A."/>
            <person name="Sharon I."/>
            <person name="Castelle C.J."/>
            <person name="Probst A.J."/>
            <person name="Thomas B.C."/>
            <person name="Singh A."/>
            <person name="Wilkins M.J."/>
            <person name="Karaoz U."/>
            <person name="Brodie E.L."/>
            <person name="Williams K.H."/>
            <person name="Hubbard S.S."/>
            <person name="Banfield J.F."/>
        </authorList>
    </citation>
    <scope>NUCLEOTIDE SEQUENCE [LARGE SCALE GENOMIC DNA]</scope>
</reference>
<evidence type="ECO:0000259" key="9">
    <source>
        <dbReference type="Pfam" id="PF02254"/>
    </source>
</evidence>
<feature type="transmembrane region" description="Helical" evidence="7">
    <location>
        <begin position="323"/>
        <end position="346"/>
    </location>
</feature>
<dbReference type="Pfam" id="PF00999">
    <property type="entry name" value="Na_H_Exchanger"/>
    <property type="match status" value="1"/>
</dbReference>
<keyword evidence="5 7" id="KW-1133">Transmembrane helix</keyword>
<evidence type="ECO:0000256" key="1">
    <source>
        <dbReference type="ARBA" id="ARBA00004141"/>
    </source>
</evidence>
<dbReference type="InterPro" id="IPR003148">
    <property type="entry name" value="RCK_N"/>
</dbReference>
<dbReference type="Proteomes" id="UP000176501">
    <property type="component" value="Unassembled WGS sequence"/>
</dbReference>
<dbReference type="Gene3D" id="1.20.1530.20">
    <property type="match status" value="1"/>
</dbReference>
<evidence type="ECO:0000313" key="11">
    <source>
        <dbReference type="Proteomes" id="UP000176501"/>
    </source>
</evidence>
<feature type="transmembrane region" description="Helical" evidence="7">
    <location>
        <begin position="31"/>
        <end position="49"/>
    </location>
</feature>
<evidence type="ECO:0000259" key="8">
    <source>
        <dbReference type="Pfam" id="PF00999"/>
    </source>
</evidence>
<dbReference type="InterPro" id="IPR036291">
    <property type="entry name" value="NAD(P)-bd_dom_sf"/>
</dbReference>
<comment type="similarity">
    <text evidence="2">Belongs to the monovalent cation:proton antiporter 2 (CPA2) transporter (TC 2.A.37) family.</text>
</comment>
<feature type="transmembrane region" description="Helical" evidence="7">
    <location>
        <begin position="117"/>
        <end position="136"/>
    </location>
</feature>
<evidence type="ECO:0000313" key="10">
    <source>
        <dbReference type="EMBL" id="OGL98442.1"/>
    </source>
</evidence>
<feature type="transmembrane region" description="Helical" evidence="7">
    <location>
        <begin position="296"/>
        <end position="316"/>
    </location>
</feature>
<dbReference type="InterPro" id="IPR038770">
    <property type="entry name" value="Na+/solute_symporter_sf"/>
</dbReference>
<accession>A0A1F7W6K8</accession>
<dbReference type="Gene3D" id="3.40.50.720">
    <property type="entry name" value="NAD(P)-binding Rossmann-like Domain"/>
    <property type="match status" value="1"/>
</dbReference>
<dbReference type="AlphaFoldDB" id="A0A1F7W6K8"/>
<dbReference type="EMBL" id="MGFE01000020">
    <property type="protein sequence ID" value="OGL98442.1"/>
    <property type="molecule type" value="Genomic_DNA"/>
</dbReference>
<evidence type="ECO:0000256" key="6">
    <source>
        <dbReference type="ARBA" id="ARBA00023136"/>
    </source>
</evidence>
<dbReference type="PANTHER" id="PTHR42751:SF3">
    <property type="entry name" value="SODIUM_GLUTAMATE SYMPORTER"/>
    <property type="match status" value="1"/>
</dbReference>
<feature type="transmembrane region" description="Helical" evidence="7">
    <location>
        <begin position="148"/>
        <end position="171"/>
    </location>
</feature>
<feature type="transmembrane region" description="Helical" evidence="7">
    <location>
        <begin position="6"/>
        <end position="24"/>
    </location>
</feature>
<gene>
    <name evidence="10" type="ORF">A2304_01990</name>
</gene>
<proteinExistence type="inferred from homology"/>
<comment type="subcellular location">
    <subcellularLocation>
        <location evidence="1">Membrane</location>
        <topology evidence="1">Multi-pass membrane protein</topology>
    </subcellularLocation>
</comment>
<protein>
    <submittedName>
        <fullName evidence="10">Uncharacterized protein</fullName>
    </submittedName>
</protein>
<dbReference type="GO" id="GO:0016020">
    <property type="term" value="C:membrane"/>
    <property type="evidence" value="ECO:0007669"/>
    <property type="project" value="UniProtKB-SubCell"/>
</dbReference>
<evidence type="ECO:0000256" key="3">
    <source>
        <dbReference type="ARBA" id="ARBA00022448"/>
    </source>
</evidence>
<dbReference type="GO" id="GO:0015297">
    <property type="term" value="F:antiporter activity"/>
    <property type="evidence" value="ECO:0007669"/>
    <property type="project" value="InterPro"/>
</dbReference>
<dbReference type="PANTHER" id="PTHR42751">
    <property type="entry name" value="SODIUM/HYDROGEN EXCHANGER FAMILY/TRKA DOMAIN PROTEIN"/>
    <property type="match status" value="1"/>
</dbReference>
<dbReference type="GO" id="GO:0006813">
    <property type="term" value="P:potassium ion transport"/>
    <property type="evidence" value="ECO:0007669"/>
    <property type="project" value="InterPro"/>
</dbReference>
<feature type="transmembrane region" description="Helical" evidence="7">
    <location>
        <begin position="268"/>
        <end position="290"/>
    </location>
</feature>
<sequence>MLMEELFFEIGAIIVVAAASAMVISRLRLPLVIAYILTGILVGPSVFALTRSPEIFEAMSKIGVAFLLFTVGLGLNWRNVRDVGGIALATGVGQVVVTSFIGFAIGQMLGFDALTSLYIAVAFSFSSTIIIVKLLYDKDELDTLYGRISVGFLLVQDLIAMFILLGLGALGTGASVPNVVTQTLVKIALLIPLFWIVSTYVTPRLVAYAAKSQELLFVFSIGWCFLVAGLLYWLGFGVEMGALVAGITLSGTIFEREINARIRSLRDFFLLIFFVVLGTRLSMASIGTVIVPTIVFSAYVLVGNPILAMLVMRALGYHPRTGFLSGTTVAQISEFSFIVLAAGIALGHLDETVLTIATAVGVITIGVSSFVIHHNDQIYEICRPFFRFLEPKRMLAQERPRERVPAKMFLFGLHHIGLAALRAFEDIRQPFVVVDFDPTVIRNLVATNVPALYGDVSDENFLEEIGVERATFIVSTIPEVSVSLEILGYLRSKKFKGTVIVSARLPEEAAKCYAAGATFVIIPTMLGGEKLRELLTDKKTRRQSWEQLARRVGQMA</sequence>